<sequence length="115" mass="12282">MLGASSVFELLAADYRRQILLTLCDSETVALPEAILTRGTSAERRPAVASDGTTAIDSAVAIELYHNHVPKLAAAGVVEWDRDTGVVSRGPAFEQIEPVVCLLAENEECVPGDLF</sequence>
<dbReference type="InterPro" id="IPR055768">
    <property type="entry name" value="DUF7344"/>
</dbReference>
<evidence type="ECO:0000313" key="2">
    <source>
        <dbReference type="EMBL" id="MBX0325700.1"/>
    </source>
</evidence>
<protein>
    <recommendedName>
        <fullName evidence="1">DUF7344 domain-containing protein</fullName>
    </recommendedName>
</protein>
<dbReference type="Proteomes" id="UP001430377">
    <property type="component" value="Unassembled WGS sequence"/>
</dbReference>
<evidence type="ECO:0000313" key="3">
    <source>
        <dbReference type="Proteomes" id="UP001430377"/>
    </source>
</evidence>
<proteinExistence type="predicted"/>
<keyword evidence="3" id="KW-1185">Reference proteome</keyword>
<dbReference type="AlphaFoldDB" id="A0AAW4PYS9"/>
<name>A0AAW4PYS9_9EURY</name>
<evidence type="ECO:0000259" key="1">
    <source>
        <dbReference type="Pfam" id="PF24035"/>
    </source>
</evidence>
<dbReference type="EMBL" id="RKLR01000018">
    <property type="protein sequence ID" value="MBX0325700.1"/>
    <property type="molecule type" value="Genomic_DNA"/>
</dbReference>
<comment type="caution">
    <text evidence="2">The sequence shown here is derived from an EMBL/GenBank/DDBJ whole genome shotgun (WGS) entry which is preliminary data.</text>
</comment>
<gene>
    <name evidence="2" type="ORF">EGH21_22030</name>
</gene>
<feature type="domain" description="DUF7344" evidence="1">
    <location>
        <begin position="8"/>
        <end position="88"/>
    </location>
</feature>
<dbReference type="Pfam" id="PF24035">
    <property type="entry name" value="DUF7344"/>
    <property type="match status" value="1"/>
</dbReference>
<accession>A0AAW4PYS9</accession>
<dbReference type="RefSeq" id="WP_220620563.1">
    <property type="nucleotide sequence ID" value="NZ_RKLR01000018.1"/>
</dbReference>
<reference evidence="2 3" key="1">
    <citation type="submission" date="2021-06" db="EMBL/GenBank/DDBJ databases">
        <title>Halomicroarcula sp. a new haloarchaeum isolated from saline soil.</title>
        <authorList>
            <person name="Duran-Viseras A."/>
            <person name="Sanchez-Porro C."/>
            <person name="Ventosa A."/>
        </authorList>
    </citation>
    <scope>NUCLEOTIDE SEQUENCE [LARGE SCALE GENOMIC DNA]</scope>
    <source>
        <strain evidence="2 3">F13</strain>
    </source>
</reference>
<organism evidence="2 3">
    <name type="scientific">Haloarcula rubra</name>
    <dbReference type="NCBI Taxonomy" id="2487747"/>
    <lineage>
        <taxon>Archaea</taxon>
        <taxon>Methanobacteriati</taxon>
        <taxon>Methanobacteriota</taxon>
        <taxon>Stenosarchaea group</taxon>
        <taxon>Halobacteria</taxon>
        <taxon>Halobacteriales</taxon>
        <taxon>Haloarculaceae</taxon>
        <taxon>Haloarcula</taxon>
    </lineage>
</organism>